<evidence type="ECO:0008006" key="4">
    <source>
        <dbReference type="Google" id="ProtNLM"/>
    </source>
</evidence>
<keyword evidence="1" id="KW-0812">Transmembrane</keyword>
<comment type="caution">
    <text evidence="2">The sequence shown here is derived from an EMBL/GenBank/DDBJ whole genome shotgun (WGS) entry which is preliminary data.</text>
</comment>
<feature type="transmembrane region" description="Helical" evidence="1">
    <location>
        <begin position="275"/>
        <end position="293"/>
    </location>
</feature>
<evidence type="ECO:0000256" key="1">
    <source>
        <dbReference type="SAM" id="Phobius"/>
    </source>
</evidence>
<gene>
    <name evidence="2" type="ORF">GCM10022406_19640</name>
</gene>
<proteinExistence type="predicted"/>
<feature type="transmembrane region" description="Helical" evidence="1">
    <location>
        <begin position="35"/>
        <end position="58"/>
    </location>
</feature>
<feature type="transmembrane region" description="Helical" evidence="1">
    <location>
        <begin position="339"/>
        <end position="357"/>
    </location>
</feature>
<reference evidence="3" key="1">
    <citation type="journal article" date="2019" name="Int. J. Syst. Evol. Microbiol.">
        <title>The Global Catalogue of Microorganisms (GCM) 10K type strain sequencing project: providing services to taxonomists for standard genome sequencing and annotation.</title>
        <authorList>
            <consortium name="The Broad Institute Genomics Platform"/>
            <consortium name="The Broad Institute Genome Sequencing Center for Infectious Disease"/>
            <person name="Wu L."/>
            <person name="Ma J."/>
        </authorList>
    </citation>
    <scope>NUCLEOTIDE SEQUENCE [LARGE SCALE GENOMIC DNA]</scope>
    <source>
        <strain evidence="3">JCM 17214</strain>
    </source>
</reference>
<feature type="transmembrane region" description="Helical" evidence="1">
    <location>
        <begin position="171"/>
        <end position="196"/>
    </location>
</feature>
<dbReference type="EMBL" id="BAABDH010000036">
    <property type="protein sequence ID" value="GAA3935355.1"/>
    <property type="molecule type" value="Genomic_DNA"/>
</dbReference>
<accession>A0ABP7N4H2</accession>
<feature type="transmembrane region" description="Helical" evidence="1">
    <location>
        <begin position="216"/>
        <end position="235"/>
    </location>
</feature>
<feature type="transmembrane region" description="Helical" evidence="1">
    <location>
        <begin position="364"/>
        <end position="384"/>
    </location>
</feature>
<evidence type="ECO:0000313" key="3">
    <source>
        <dbReference type="Proteomes" id="UP001499909"/>
    </source>
</evidence>
<dbReference type="RefSeq" id="WP_345113009.1">
    <property type="nucleotide sequence ID" value="NZ_BAABDH010000036.1"/>
</dbReference>
<keyword evidence="1" id="KW-1133">Transmembrane helix</keyword>
<feature type="transmembrane region" description="Helical" evidence="1">
    <location>
        <begin position="142"/>
        <end position="164"/>
    </location>
</feature>
<sequence length="450" mass="49516">MENVSSPLPGATPSWPAGRFGVLMSLARHPVVKTLALHTLVLVALYSAFYAFGVISYAPGNDNLMRWDAGIFNRLALNGYGKVDSYVNAYFPLFAYVWRFTGFSPVQITIFNVLCTYAGAASLAHHFRLTGRQLLLILSTPMMMFVLVPYAEGMFFLFGALLLSGLHRHKLLLTVVGLLGCCLTRSASTLFVPAYLFAELLWWTTAAATPRMLRNVGLGLLAMGLALGTVMLIQYQTHGDPLAFYNVHVVWAHWLRLPALPLVSTAGINVLWQDAFGLLLAVLATGLCFLLGLRWLAGWLRPAGEQDAPPSKAVVFSLGYCVGAGFFIVFYQGGDLVGIARYILATPCFGVLLWQFWQLSRPVAVRLLVAVVIIGLGIALALGIPFGFNSFTPGQAVWYFLLLLGYVVLHALSGKRLNIWYPEASALLYILNLVVLVYYHSLFLNIVWLN</sequence>
<protein>
    <recommendedName>
        <fullName evidence="4">Glycosyltransferase RgtA/B/C/D-like domain-containing protein</fullName>
    </recommendedName>
</protein>
<name>A0ABP7N4H2_9BACT</name>
<dbReference type="Proteomes" id="UP001499909">
    <property type="component" value="Unassembled WGS sequence"/>
</dbReference>
<keyword evidence="1" id="KW-0472">Membrane</keyword>
<feature type="transmembrane region" description="Helical" evidence="1">
    <location>
        <begin position="426"/>
        <end position="448"/>
    </location>
</feature>
<keyword evidence="3" id="KW-1185">Reference proteome</keyword>
<feature type="transmembrane region" description="Helical" evidence="1">
    <location>
        <begin position="242"/>
        <end position="263"/>
    </location>
</feature>
<feature type="transmembrane region" description="Helical" evidence="1">
    <location>
        <begin position="313"/>
        <end position="333"/>
    </location>
</feature>
<feature type="transmembrane region" description="Helical" evidence="1">
    <location>
        <begin position="396"/>
        <end position="414"/>
    </location>
</feature>
<evidence type="ECO:0000313" key="2">
    <source>
        <dbReference type="EMBL" id="GAA3935355.1"/>
    </source>
</evidence>
<organism evidence="2 3">
    <name type="scientific">Hymenobacter algoricola</name>
    <dbReference type="NCBI Taxonomy" id="486267"/>
    <lineage>
        <taxon>Bacteria</taxon>
        <taxon>Pseudomonadati</taxon>
        <taxon>Bacteroidota</taxon>
        <taxon>Cytophagia</taxon>
        <taxon>Cytophagales</taxon>
        <taxon>Hymenobacteraceae</taxon>
        <taxon>Hymenobacter</taxon>
    </lineage>
</organism>